<reference evidence="1 2" key="1">
    <citation type="journal article" date="2018" name="Biotechnol. Biofuels">
        <title>Integrative visual omics of the white-rot fungus Polyporus brumalis exposes the biotechnological potential of its oxidative enzymes for delignifying raw plant biomass.</title>
        <authorList>
            <person name="Miyauchi S."/>
            <person name="Rancon A."/>
            <person name="Drula E."/>
            <person name="Hage H."/>
            <person name="Chaduli D."/>
            <person name="Favel A."/>
            <person name="Grisel S."/>
            <person name="Henrissat B."/>
            <person name="Herpoel-Gimbert I."/>
            <person name="Ruiz-Duenas F.J."/>
            <person name="Chevret D."/>
            <person name="Hainaut M."/>
            <person name="Lin J."/>
            <person name="Wang M."/>
            <person name="Pangilinan J."/>
            <person name="Lipzen A."/>
            <person name="Lesage-Meessen L."/>
            <person name="Navarro D."/>
            <person name="Riley R."/>
            <person name="Grigoriev I.V."/>
            <person name="Zhou S."/>
            <person name="Raouche S."/>
            <person name="Rosso M.N."/>
        </authorList>
    </citation>
    <scope>NUCLEOTIDE SEQUENCE [LARGE SCALE GENOMIC DNA]</scope>
    <source>
        <strain evidence="1 2">BRFM 1820</strain>
    </source>
</reference>
<proteinExistence type="predicted"/>
<dbReference type="EMBL" id="KZ857767">
    <property type="protein sequence ID" value="RDX39538.1"/>
    <property type="molecule type" value="Genomic_DNA"/>
</dbReference>
<dbReference type="OrthoDB" id="2758154at2759"/>
<protein>
    <submittedName>
        <fullName evidence="1">Uncharacterized protein</fullName>
    </submittedName>
</protein>
<feature type="non-terminal residue" evidence="1">
    <location>
        <position position="98"/>
    </location>
</feature>
<dbReference type="Proteomes" id="UP000256964">
    <property type="component" value="Unassembled WGS sequence"/>
</dbReference>
<gene>
    <name evidence="1" type="ORF">OH76DRAFT_1367410</name>
</gene>
<organism evidence="1 2">
    <name type="scientific">Lentinus brumalis</name>
    <dbReference type="NCBI Taxonomy" id="2498619"/>
    <lineage>
        <taxon>Eukaryota</taxon>
        <taxon>Fungi</taxon>
        <taxon>Dikarya</taxon>
        <taxon>Basidiomycota</taxon>
        <taxon>Agaricomycotina</taxon>
        <taxon>Agaricomycetes</taxon>
        <taxon>Polyporales</taxon>
        <taxon>Polyporaceae</taxon>
        <taxon>Lentinus</taxon>
    </lineage>
</organism>
<sequence length="98" mass="11260">IRDFPVYGLITAGRYGYVLYISDHNTAHYRFDLSTKEGAMRFIEFLHGLRGHAAELKTRFASVRGQLLTRLNTAEGRAALRWTLESQIGEYGLVRELR</sequence>
<evidence type="ECO:0000313" key="2">
    <source>
        <dbReference type="Proteomes" id="UP000256964"/>
    </source>
</evidence>
<evidence type="ECO:0000313" key="1">
    <source>
        <dbReference type="EMBL" id="RDX39538.1"/>
    </source>
</evidence>
<accession>A0A371CGX3</accession>
<dbReference type="AlphaFoldDB" id="A0A371CGX3"/>
<name>A0A371CGX3_9APHY</name>
<keyword evidence="2" id="KW-1185">Reference proteome</keyword>